<proteinExistence type="predicted"/>
<dbReference type="PANTHER" id="PTHR39339">
    <property type="entry name" value="SLR1444 PROTEIN"/>
    <property type="match status" value="1"/>
</dbReference>
<reference evidence="2 3" key="1">
    <citation type="submission" date="2022-12" db="EMBL/GenBank/DDBJ databases">
        <title>Two new species, Stenotrophomonas aracearum and Stenotrophomonas oahuensis, isolated from Anthurium (Araceae family) in Hawaii.</title>
        <authorList>
            <person name="Chunag S.C."/>
            <person name="Dobhal S."/>
            <person name="Alvarez A."/>
            <person name="Arif M."/>
        </authorList>
    </citation>
    <scope>NUCLEOTIDE SEQUENCE [LARGE SCALE GENOMIC DNA]</scope>
    <source>
        <strain evidence="2 3">A5588</strain>
    </source>
</reference>
<feature type="domain" description="CHAD" evidence="1">
    <location>
        <begin position="1"/>
        <end position="264"/>
    </location>
</feature>
<evidence type="ECO:0000259" key="1">
    <source>
        <dbReference type="PROSITE" id="PS51708"/>
    </source>
</evidence>
<evidence type="ECO:0000313" key="3">
    <source>
        <dbReference type="Proteomes" id="UP001305421"/>
    </source>
</evidence>
<evidence type="ECO:0000313" key="2">
    <source>
        <dbReference type="EMBL" id="WNH50465.1"/>
    </source>
</evidence>
<name>A0ABY9YJ32_9GAMM</name>
<organism evidence="2 3">
    <name type="scientific">Stenotrophomonas aracearum</name>
    <dbReference type="NCBI Taxonomy" id="3003272"/>
    <lineage>
        <taxon>Bacteria</taxon>
        <taxon>Pseudomonadati</taxon>
        <taxon>Pseudomonadota</taxon>
        <taxon>Gammaproteobacteria</taxon>
        <taxon>Lysobacterales</taxon>
        <taxon>Lysobacteraceae</taxon>
        <taxon>Stenotrophomonas</taxon>
    </lineage>
</organism>
<accession>A0ABY9YJ32</accession>
<dbReference type="InterPro" id="IPR007899">
    <property type="entry name" value="CHAD_dom"/>
</dbReference>
<dbReference type="PROSITE" id="PS51708">
    <property type="entry name" value="CHAD"/>
    <property type="match status" value="1"/>
</dbReference>
<sequence length="264" mass="29908">MSVDTPGLVARQLLAKDGHSILDALPSTGDQNAAIHDARKAIRRMRALLALLAEDSFDLDGEDWALRRLGKGLSRLRDAHVVVETAKQLQSVHPSPGWIAVIHALELRRTRILQESLAIDPGFERRRRVVERFLQRMQVQPWGSLRPRAVRKALGRSERRTVKAAARAKVDAAPEVVHRWRRKVRRLRMQLEAAQALGVLHRHDAGRSELARKGKALHKISDRLGWEQDLRMLRNLVRSLPYAEGKQAVMTVVDRELGLVRVEG</sequence>
<dbReference type="SMART" id="SM00880">
    <property type="entry name" value="CHAD"/>
    <property type="match status" value="1"/>
</dbReference>
<dbReference type="Pfam" id="PF05235">
    <property type="entry name" value="CHAD"/>
    <property type="match status" value="1"/>
</dbReference>
<gene>
    <name evidence="2" type="ORF">PDM28_09305</name>
</gene>
<dbReference type="EMBL" id="CP115543">
    <property type="protein sequence ID" value="WNH50465.1"/>
    <property type="molecule type" value="Genomic_DNA"/>
</dbReference>
<dbReference type="RefSeq" id="WP_311184569.1">
    <property type="nucleotide sequence ID" value="NZ_CP115543.1"/>
</dbReference>
<dbReference type="PANTHER" id="PTHR39339:SF1">
    <property type="entry name" value="CHAD DOMAIN-CONTAINING PROTEIN"/>
    <property type="match status" value="1"/>
</dbReference>
<keyword evidence="3" id="KW-1185">Reference proteome</keyword>
<dbReference type="InterPro" id="IPR038186">
    <property type="entry name" value="CHAD_dom_sf"/>
</dbReference>
<protein>
    <submittedName>
        <fullName evidence="2">CHAD domain-containing protein</fullName>
    </submittedName>
</protein>
<dbReference type="Gene3D" id="1.40.20.10">
    <property type="entry name" value="CHAD domain"/>
    <property type="match status" value="1"/>
</dbReference>
<dbReference type="Proteomes" id="UP001305421">
    <property type="component" value="Chromosome"/>
</dbReference>